<comment type="caution">
    <text evidence="2">The sequence shown here is derived from an EMBL/GenBank/DDBJ whole genome shotgun (WGS) entry which is preliminary data.</text>
</comment>
<dbReference type="Proteomes" id="UP000886005">
    <property type="component" value="Unassembled WGS sequence"/>
</dbReference>
<keyword evidence="1" id="KW-1133">Transmembrane helix</keyword>
<evidence type="ECO:0000313" key="2">
    <source>
        <dbReference type="EMBL" id="HED10819.1"/>
    </source>
</evidence>
<evidence type="ECO:0008006" key="3">
    <source>
        <dbReference type="Google" id="ProtNLM"/>
    </source>
</evidence>
<gene>
    <name evidence="2" type="ORF">ENJ10_09025</name>
</gene>
<dbReference type="AlphaFoldDB" id="A0A7V1LMN0"/>
<reference evidence="2" key="1">
    <citation type="journal article" date="2020" name="mSystems">
        <title>Genome- and Community-Level Interaction Insights into Carbon Utilization and Element Cycling Functions of Hydrothermarchaeota in Hydrothermal Sediment.</title>
        <authorList>
            <person name="Zhou Z."/>
            <person name="Liu Y."/>
            <person name="Xu W."/>
            <person name="Pan J."/>
            <person name="Luo Z.H."/>
            <person name="Li M."/>
        </authorList>
    </citation>
    <scope>NUCLEOTIDE SEQUENCE [LARGE SCALE GENOMIC DNA]</scope>
    <source>
        <strain evidence="2">HyVt-456</strain>
    </source>
</reference>
<dbReference type="EMBL" id="DRLD01000251">
    <property type="protein sequence ID" value="HED10819.1"/>
    <property type="molecule type" value="Genomic_DNA"/>
</dbReference>
<accession>A0A7V1LMN0</accession>
<organism evidence="2">
    <name type="scientific">Caldithrix abyssi</name>
    <dbReference type="NCBI Taxonomy" id="187145"/>
    <lineage>
        <taxon>Bacteria</taxon>
        <taxon>Pseudomonadati</taxon>
        <taxon>Calditrichota</taxon>
        <taxon>Calditrichia</taxon>
        <taxon>Calditrichales</taxon>
        <taxon>Calditrichaceae</taxon>
        <taxon>Caldithrix</taxon>
    </lineage>
</organism>
<feature type="transmembrane region" description="Helical" evidence="1">
    <location>
        <begin position="6"/>
        <end position="26"/>
    </location>
</feature>
<keyword evidence="1" id="KW-0812">Transmembrane</keyword>
<evidence type="ECO:0000256" key="1">
    <source>
        <dbReference type="SAM" id="Phobius"/>
    </source>
</evidence>
<name>A0A7V1LMN0_CALAY</name>
<protein>
    <recommendedName>
        <fullName evidence="3">FeoB-associated Cys-rich membrane protein</fullName>
    </recommendedName>
</protein>
<keyword evidence="1" id="KW-0472">Membrane</keyword>
<sequence length="59" mass="6720">MIIQLIKAVVLILFLMIAWLAVNYFVRKQKKLSLDCDLLEHTRGCLSCALKDKCGKSHS</sequence>
<proteinExistence type="predicted"/>